<gene>
    <name evidence="2" type="ORF">ACFSM5_20055</name>
</gene>
<dbReference type="Pfam" id="PF15892">
    <property type="entry name" value="BNR_4"/>
    <property type="match status" value="1"/>
</dbReference>
<feature type="signal peptide" evidence="1">
    <location>
        <begin position="1"/>
        <end position="20"/>
    </location>
</feature>
<dbReference type="RefSeq" id="WP_379878379.1">
    <property type="nucleotide sequence ID" value="NZ_JBHUIP010000016.1"/>
</dbReference>
<keyword evidence="1" id="KW-0732">Signal</keyword>
<evidence type="ECO:0000313" key="2">
    <source>
        <dbReference type="EMBL" id="MFD2265207.1"/>
    </source>
</evidence>
<organism evidence="2 3">
    <name type="scientific">Lacibacterium aquatile</name>
    <dbReference type="NCBI Taxonomy" id="1168082"/>
    <lineage>
        <taxon>Bacteria</taxon>
        <taxon>Pseudomonadati</taxon>
        <taxon>Pseudomonadota</taxon>
        <taxon>Alphaproteobacteria</taxon>
        <taxon>Rhodospirillales</taxon>
        <taxon>Rhodospirillaceae</taxon>
    </lineage>
</organism>
<dbReference type="EMBL" id="JBHUIP010000016">
    <property type="protein sequence ID" value="MFD2265207.1"/>
    <property type="molecule type" value="Genomic_DNA"/>
</dbReference>
<protein>
    <submittedName>
        <fullName evidence="2">BNR-4 repeat-containing protein</fullName>
    </submittedName>
</protein>
<dbReference type="Proteomes" id="UP001597295">
    <property type="component" value="Unassembled WGS sequence"/>
</dbReference>
<comment type="caution">
    <text evidence="2">The sequence shown here is derived from an EMBL/GenBank/DDBJ whole genome shotgun (WGS) entry which is preliminary data.</text>
</comment>
<name>A0ABW5DWD7_9PROT</name>
<sequence length="443" mass="47859">MRLSVFVLLLGLGIASAASAGETILPATPAAGNMNVFATQLAYGNDGAVYTVNVEPAAGTPTGVNLQTVVRRGRQNLTTGVWSWTSKVIENRTMDDPFHTQPSIALDRTGRIHIVYNMHNMPWQYAVSAKANDISSFEFKGEFVTDETISLVKFKSATPFPSLGSAAIPGTQITYPAFFKDRRGELFVTYRQAVRPKRPFAEREYACGIARFDASARTWKALGGAINVTAADAQEAGTVTAFCAQSGWWGYHPRLWFDTANVMHVSWAWRQGNAGGDCTNLSYAYSTDGGKTFRRSNGTAYTLPIRVNDGGSVLASPTTKVSCRTEIDSTVDGRPLISFQNYAAGFAMVDRQASGAWGQPYAAPYGGQVVMSGGSPELWSFASGPRILDGDLGQRWTLLHQETGYCTVKALAMPTKQAFLVHAQACDHSLVKVVLMPWSGSGS</sequence>
<evidence type="ECO:0000256" key="1">
    <source>
        <dbReference type="SAM" id="SignalP"/>
    </source>
</evidence>
<keyword evidence="3" id="KW-1185">Reference proteome</keyword>
<accession>A0ABW5DWD7</accession>
<feature type="chain" id="PRO_5045064809" evidence="1">
    <location>
        <begin position="21"/>
        <end position="443"/>
    </location>
</feature>
<proteinExistence type="predicted"/>
<evidence type="ECO:0000313" key="3">
    <source>
        <dbReference type="Proteomes" id="UP001597295"/>
    </source>
</evidence>
<reference evidence="3" key="1">
    <citation type="journal article" date="2019" name="Int. J. Syst. Evol. Microbiol.">
        <title>The Global Catalogue of Microorganisms (GCM) 10K type strain sequencing project: providing services to taxonomists for standard genome sequencing and annotation.</title>
        <authorList>
            <consortium name="The Broad Institute Genomics Platform"/>
            <consortium name="The Broad Institute Genome Sequencing Center for Infectious Disease"/>
            <person name="Wu L."/>
            <person name="Ma J."/>
        </authorList>
    </citation>
    <scope>NUCLEOTIDE SEQUENCE [LARGE SCALE GENOMIC DNA]</scope>
    <source>
        <strain evidence="3">CGMCC 1.19062</strain>
    </source>
</reference>